<dbReference type="GO" id="GO:0017000">
    <property type="term" value="P:antibiotic biosynthetic process"/>
    <property type="evidence" value="ECO:0007669"/>
    <property type="project" value="UniProtKB-KW"/>
</dbReference>
<organism evidence="5 6">
    <name type="scientific">Modestobacter italicus (strain DSM 44449 / CECT 9708 / BC 501)</name>
    <dbReference type="NCBI Taxonomy" id="2732864"/>
    <lineage>
        <taxon>Bacteria</taxon>
        <taxon>Bacillati</taxon>
        <taxon>Actinomycetota</taxon>
        <taxon>Actinomycetes</taxon>
        <taxon>Geodermatophilales</taxon>
        <taxon>Geodermatophilaceae</taxon>
        <taxon>Modestobacter</taxon>
    </lineage>
</organism>
<dbReference type="PROSITE" id="PS51471">
    <property type="entry name" value="FE2OG_OXY"/>
    <property type="match status" value="1"/>
</dbReference>
<evidence type="ECO:0000259" key="4">
    <source>
        <dbReference type="PROSITE" id="PS51471"/>
    </source>
</evidence>
<feature type="domain" description="Fe2OG dioxygenase" evidence="4">
    <location>
        <begin position="188"/>
        <end position="298"/>
    </location>
</feature>
<dbReference type="PATRIC" id="fig|477641.3.peg.740"/>
<dbReference type="Pfam" id="PF03171">
    <property type="entry name" value="2OG-FeII_Oxy"/>
    <property type="match status" value="1"/>
</dbReference>
<dbReference type="Pfam" id="PF14226">
    <property type="entry name" value="DIOX_N"/>
    <property type="match status" value="1"/>
</dbReference>
<dbReference type="InterPro" id="IPR026992">
    <property type="entry name" value="DIOX_N"/>
</dbReference>
<dbReference type="PRINTS" id="PR00682">
    <property type="entry name" value="IPNSYNTHASE"/>
</dbReference>
<dbReference type="InterPro" id="IPR027443">
    <property type="entry name" value="IPNS-like_sf"/>
</dbReference>
<name>I4ES79_MODI5</name>
<dbReference type="SUPFAM" id="SSF51197">
    <property type="entry name" value="Clavaminate synthase-like"/>
    <property type="match status" value="1"/>
</dbReference>
<dbReference type="InterPro" id="IPR050231">
    <property type="entry name" value="Iron_ascorbate_oxido_reductase"/>
</dbReference>
<dbReference type="KEGG" id="mmar:MODMU_0789"/>
<comment type="similarity">
    <text evidence="3">Belongs to the iron/ascorbate-dependent oxidoreductase family.</text>
</comment>
<dbReference type="Gene3D" id="2.60.120.330">
    <property type="entry name" value="B-lactam Antibiotic, Isopenicillin N Synthase, Chain"/>
    <property type="match status" value="1"/>
</dbReference>
<dbReference type="OMA" id="ARCPAHT"/>
<evidence type="ECO:0000313" key="5">
    <source>
        <dbReference type="EMBL" id="CCH86242.1"/>
    </source>
</evidence>
<dbReference type="STRING" id="477641.MODMU_0789"/>
<dbReference type="Proteomes" id="UP000006461">
    <property type="component" value="Chromosome"/>
</dbReference>
<protein>
    <submittedName>
        <fullName evidence="5">2OG-Fe(II) oxygenase</fullName>
    </submittedName>
</protein>
<dbReference type="EMBL" id="FO203431">
    <property type="protein sequence ID" value="CCH86242.1"/>
    <property type="molecule type" value="Genomic_DNA"/>
</dbReference>
<accession>I4ES79</accession>
<dbReference type="GO" id="GO:0046872">
    <property type="term" value="F:metal ion binding"/>
    <property type="evidence" value="ECO:0007669"/>
    <property type="project" value="UniProtKB-KW"/>
</dbReference>
<keyword evidence="3" id="KW-0560">Oxidoreductase</keyword>
<evidence type="ECO:0000256" key="3">
    <source>
        <dbReference type="RuleBase" id="RU003682"/>
    </source>
</evidence>
<proteinExistence type="inferred from homology"/>
<evidence type="ECO:0000256" key="1">
    <source>
        <dbReference type="ARBA" id="ARBA00004792"/>
    </source>
</evidence>
<evidence type="ECO:0000313" key="6">
    <source>
        <dbReference type="Proteomes" id="UP000006461"/>
    </source>
</evidence>
<comment type="pathway">
    <text evidence="1">Antibiotic biosynthesis.</text>
</comment>
<evidence type="ECO:0000256" key="2">
    <source>
        <dbReference type="ARBA" id="ARBA00023194"/>
    </source>
</evidence>
<sequence>MGQTAGERTARMTATPDIPLIDVGRWRTGDPSERAALASRLDRAMQDSGFFLVSGHGIPADLRDRLRAAARRFFALAPAEKEPYRCAPGGRGWIAKGMEANAFYGEEPDAARADLKETLTSGRDHRTGDAALDEEWFPANVWLPQVPELEQLCAEYTAVTWQLYLDLMQMCALALGLEESWFTERSRDAPFTFNINRYPSLADTGTPLEGQYRVGPHTDWGVLTILDRQPGYGGLQVQGLDGEWTDAPFVPDAFTVNIADLLARWTGDRWRSTRHRVLPPSADAPDEELISLIMFFETDVTAVVEPFAPPVGGGAWYEPVTAGDYLLERERAATVA</sequence>
<keyword evidence="2" id="KW-0045">Antibiotic biosynthesis</keyword>
<dbReference type="GO" id="GO:0016491">
    <property type="term" value="F:oxidoreductase activity"/>
    <property type="evidence" value="ECO:0007669"/>
    <property type="project" value="UniProtKB-KW"/>
</dbReference>
<keyword evidence="6" id="KW-1185">Reference proteome</keyword>
<keyword evidence="3" id="KW-0408">Iron</keyword>
<dbReference type="HOGENOM" id="CLU_010119_6_3_11"/>
<dbReference type="AlphaFoldDB" id="I4ES79"/>
<dbReference type="eggNOG" id="COG3491">
    <property type="taxonomic scope" value="Bacteria"/>
</dbReference>
<dbReference type="InterPro" id="IPR005123">
    <property type="entry name" value="Oxoglu/Fe-dep_dioxygenase_dom"/>
</dbReference>
<dbReference type="PANTHER" id="PTHR47990">
    <property type="entry name" value="2-OXOGLUTARATE (2OG) AND FE(II)-DEPENDENT OXYGENASE SUPERFAMILY PROTEIN-RELATED"/>
    <property type="match status" value="1"/>
</dbReference>
<keyword evidence="3" id="KW-0479">Metal-binding</keyword>
<reference evidence="5 6" key="1">
    <citation type="journal article" date="2012" name="J. Bacteriol.">
        <title>Genome Sequence of Radiation-Resistant Modestobacter marinus Strain BC501, a Representative Actinobacterium That Thrives on Calcareous Stone Surfaces.</title>
        <authorList>
            <person name="Normand P."/>
            <person name="Gury J."/>
            <person name="Pujic P."/>
            <person name="Chouaia B."/>
            <person name="Crotti E."/>
            <person name="Brusetti L."/>
            <person name="Daffonchio D."/>
            <person name="Vacherie B."/>
            <person name="Barbe V."/>
            <person name="Medigue C."/>
            <person name="Calteau A."/>
            <person name="Ghodhbane-Gtari F."/>
            <person name="Essoussi I."/>
            <person name="Nouioui I."/>
            <person name="Abbassi-Ghozzi I."/>
            <person name="Gtari M."/>
        </authorList>
    </citation>
    <scope>NUCLEOTIDE SEQUENCE [LARGE SCALE GENOMIC DNA]</scope>
    <source>
        <strain evidence="6">BC 501</strain>
    </source>
</reference>
<gene>
    <name evidence="5" type="ordered locus">MODMU_0789</name>
</gene>
<dbReference type="InterPro" id="IPR044861">
    <property type="entry name" value="IPNS-like_FE2OG_OXY"/>
</dbReference>
<dbReference type="OrthoDB" id="21825at2"/>